<dbReference type="GO" id="GO:0019915">
    <property type="term" value="P:lipid storage"/>
    <property type="evidence" value="ECO:0007669"/>
    <property type="project" value="InterPro"/>
</dbReference>
<evidence type="ECO:0000313" key="6">
    <source>
        <dbReference type="EMBL" id="KAJ5104829.1"/>
    </source>
</evidence>
<dbReference type="GO" id="GO:0016298">
    <property type="term" value="F:lipase activity"/>
    <property type="evidence" value="ECO:0007669"/>
    <property type="project" value="InterPro"/>
</dbReference>
<comment type="subcellular location">
    <subcellularLocation>
        <location evidence="1">Lipid droplet</location>
    </subcellularLocation>
</comment>
<keyword evidence="4" id="KW-0378">Hydrolase</keyword>
<name>A0A9W9FR29_9EURO</name>
<dbReference type="PANTHER" id="PTHR13390">
    <property type="entry name" value="LIPASE"/>
    <property type="match status" value="1"/>
</dbReference>
<feature type="region of interest" description="Disordered" evidence="5">
    <location>
        <begin position="82"/>
        <end position="110"/>
    </location>
</feature>
<sequence>MTSQITPNSFLTRTGPSAAASTTVFFISGNPGLISYYHPFLSLLSKYLAEPEDNGIEAKKLPALQLYGCSLGGFEINSDASDQLSLSSSPKSDASVPKHRKQPGKAGDYDLEDQIRFVDQKLTVLMETTIAARSHDHRPDSSPGGTATQRPKVILIGHSVGAYIAMEILRRHRETIPKNSSERRAAQLASMNDYSPPELDIVGGAMLFPTVIDIAASPSGQKLTTLLSFIPRLAMLVGLLVRLLTFLLPDFVLRSVVRFVMKSPPSHALDATVAFLKSSGGVRQALHMATDEMRTITSDKWTDDVWGAATAREPLMKLVFYFGRNDHWVAEKTRNEIIALRGRKEGSGPTMLVCEEGLPHAFCLKHSDTMARKVAGMIREILT</sequence>
<evidence type="ECO:0000313" key="7">
    <source>
        <dbReference type="Proteomes" id="UP001141434"/>
    </source>
</evidence>
<dbReference type="OrthoDB" id="448051at2759"/>
<evidence type="ECO:0000256" key="4">
    <source>
        <dbReference type="ARBA" id="ARBA00022801"/>
    </source>
</evidence>
<dbReference type="PANTHER" id="PTHR13390:SF0">
    <property type="entry name" value="LIPID DROPLET-ASSOCIATED HYDROLASE"/>
    <property type="match status" value="1"/>
</dbReference>
<comment type="similarity">
    <text evidence="2">Belongs to the AB hydrolase superfamily. LDAH family.</text>
</comment>
<dbReference type="InterPro" id="IPR019363">
    <property type="entry name" value="LDAH"/>
</dbReference>
<dbReference type="AlphaFoldDB" id="A0A9W9FR29"/>
<dbReference type="Pfam" id="PF10230">
    <property type="entry name" value="LIDHydrolase"/>
    <property type="match status" value="1"/>
</dbReference>
<evidence type="ECO:0000256" key="1">
    <source>
        <dbReference type="ARBA" id="ARBA00004502"/>
    </source>
</evidence>
<protein>
    <submittedName>
        <fullName evidence="6">Uncharacterized protein</fullName>
    </submittedName>
</protein>
<dbReference type="GO" id="GO:0072330">
    <property type="term" value="P:monocarboxylic acid biosynthetic process"/>
    <property type="evidence" value="ECO:0007669"/>
    <property type="project" value="UniProtKB-ARBA"/>
</dbReference>
<dbReference type="RefSeq" id="XP_056513825.1">
    <property type="nucleotide sequence ID" value="XM_056652758.1"/>
</dbReference>
<organism evidence="6 7">
    <name type="scientific">Penicillium alfredii</name>
    <dbReference type="NCBI Taxonomy" id="1506179"/>
    <lineage>
        <taxon>Eukaryota</taxon>
        <taxon>Fungi</taxon>
        <taxon>Dikarya</taxon>
        <taxon>Ascomycota</taxon>
        <taxon>Pezizomycotina</taxon>
        <taxon>Eurotiomycetes</taxon>
        <taxon>Eurotiomycetidae</taxon>
        <taxon>Eurotiales</taxon>
        <taxon>Aspergillaceae</taxon>
        <taxon>Penicillium</taxon>
    </lineage>
</organism>
<dbReference type="InterPro" id="IPR029058">
    <property type="entry name" value="AB_hydrolase_fold"/>
</dbReference>
<dbReference type="GeneID" id="81391926"/>
<accession>A0A9W9FR29</accession>
<dbReference type="GO" id="GO:0005811">
    <property type="term" value="C:lipid droplet"/>
    <property type="evidence" value="ECO:0007669"/>
    <property type="project" value="UniProtKB-SubCell"/>
</dbReference>
<evidence type="ECO:0000256" key="5">
    <source>
        <dbReference type="SAM" id="MobiDB-lite"/>
    </source>
</evidence>
<dbReference type="Gene3D" id="3.40.50.1820">
    <property type="entry name" value="alpha/beta hydrolase"/>
    <property type="match status" value="1"/>
</dbReference>
<dbReference type="Proteomes" id="UP001141434">
    <property type="component" value="Unassembled WGS sequence"/>
</dbReference>
<proteinExistence type="inferred from homology"/>
<gene>
    <name evidence="6" type="ORF">NUU61_002176</name>
</gene>
<comment type="caution">
    <text evidence="6">The sequence shown here is derived from an EMBL/GenBank/DDBJ whole genome shotgun (WGS) entry which is preliminary data.</text>
</comment>
<reference evidence="6" key="1">
    <citation type="submission" date="2022-11" db="EMBL/GenBank/DDBJ databases">
        <authorList>
            <person name="Petersen C."/>
        </authorList>
    </citation>
    <scope>NUCLEOTIDE SEQUENCE</scope>
    <source>
        <strain evidence="6">IBT 34128</strain>
    </source>
</reference>
<keyword evidence="3" id="KW-0551">Lipid droplet</keyword>
<keyword evidence="7" id="KW-1185">Reference proteome</keyword>
<dbReference type="GO" id="GO:0017000">
    <property type="term" value="P:antibiotic biosynthetic process"/>
    <property type="evidence" value="ECO:0007669"/>
    <property type="project" value="UniProtKB-ARBA"/>
</dbReference>
<dbReference type="SUPFAM" id="SSF53474">
    <property type="entry name" value="alpha/beta-Hydrolases"/>
    <property type="match status" value="1"/>
</dbReference>
<feature type="compositionally biased region" description="Low complexity" evidence="5">
    <location>
        <begin position="82"/>
        <end position="95"/>
    </location>
</feature>
<evidence type="ECO:0000256" key="2">
    <source>
        <dbReference type="ARBA" id="ARBA00008300"/>
    </source>
</evidence>
<reference evidence="6" key="2">
    <citation type="journal article" date="2023" name="IMA Fungus">
        <title>Comparative genomic study of the Penicillium genus elucidates a diverse pangenome and 15 lateral gene transfer events.</title>
        <authorList>
            <person name="Petersen C."/>
            <person name="Sorensen T."/>
            <person name="Nielsen M.R."/>
            <person name="Sondergaard T.E."/>
            <person name="Sorensen J.L."/>
            <person name="Fitzpatrick D.A."/>
            <person name="Frisvad J.C."/>
            <person name="Nielsen K.L."/>
        </authorList>
    </citation>
    <scope>NUCLEOTIDE SEQUENCE</scope>
    <source>
        <strain evidence="6">IBT 34128</strain>
    </source>
</reference>
<dbReference type="EMBL" id="JAPMSZ010000004">
    <property type="protein sequence ID" value="KAJ5104829.1"/>
    <property type="molecule type" value="Genomic_DNA"/>
</dbReference>
<evidence type="ECO:0000256" key="3">
    <source>
        <dbReference type="ARBA" id="ARBA00022677"/>
    </source>
</evidence>